<dbReference type="SUPFAM" id="SSF53822">
    <property type="entry name" value="Periplasmic binding protein-like I"/>
    <property type="match status" value="1"/>
</dbReference>
<dbReference type="PROSITE" id="PS50943">
    <property type="entry name" value="HTH_CROC1"/>
    <property type="match status" value="1"/>
</dbReference>
<evidence type="ECO:0000259" key="4">
    <source>
        <dbReference type="PROSITE" id="PS50932"/>
    </source>
</evidence>
<dbReference type="InterPro" id="IPR010982">
    <property type="entry name" value="Lambda_DNA-bd_dom_sf"/>
</dbReference>
<dbReference type="Proteomes" id="UP000479132">
    <property type="component" value="Unassembled WGS sequence"/>
</dbReference>
<evidence type="ECO:0000313" key="7">
    <source>
        <dbReference type="Proteomes" id="UP000479132"/>
    </source>
</evidence>
<feature type="domain" description="HTH lacI-type" evidence="4">
    <location>
        <begin position="4"/>
        <end position="58"/>
    </location>
</feature>
<dbReference type="InterPro" id="IPR001387">
    <property type="entry name" value="Cro/C1-type_HTH"/>
</dbReference>
<dbReference type="CDD" id="cd06267">
    <property type="entry name" value="PBP1_LacI_sugar_binding-like"/>
    <property type="match status" value="1"/>
</dbReference>
<dbReference type="InterPro" id="IPR000843">
    <property type="entry name" value="HTH_LacI"/>
</dbReference>
<name>A0A6M1T8K3_9BACT</name>
<keyword evidence="3" id="KW-0804">Transcription</keyword>
<evidence type="ECO:0000259" key="5">
    <source>
        <dbReference type="PROSITE" id="PS50943"/>
    </source>
</evidence>
<keyword evidence="1" id="KW-0805">Transcription regulation</keyword>
<keyword evidence="2" id="KW-0238">DNA-binding</keyword>
<accession>A0A6M1T8K3</accession>
<dbReference type="InterPro" id="IPR028082">
    <property type="entry name" value="Peripla_BP_I"/>
</dbReference>
<organism evidence="6 7">
    <name type="scientific">Fodinibius halophilus</name>
    <dbReference type="NCBI Taxonomy" id="1736908"/>
    <lineage>
        <taxon>Bacteria</taxon>
        <taxon>Pseudomonadati</taxon>
        <taxon>Balneolota</taxon>
        <taxon>Balneolia</taxon>
        <taxon>Balneolales</taxon>
        <taxon>Balneolaceae</taxon>
        <taxon>Fodinibius</taxon>
    </lineage>
</organism>
<dbReference type="InterPro" id="IPR046335">
    <property type="entry name" value="LacI/GalR-like_sensor"/>
</dbReference>
<evidence type="ECO:0000313" key="6">
    <source>
        <dbReference type="EMBL" id="NGP88361.1"/>
    </source>
</evidence>
<dbReference type="RefSeq" id="WP_165268013.1">
    <property type="nucleotide sequence ID" value="NZ_JAALLS010000009.1"/>
</dbReference>
<dbReference type="AlphaFoldDB" id="A0A6M1T8K3"/>
<dbReference type="PROSITE" id="PS50932">
    <property type="entry name" value="HTH_LACI_2"/>
    <property type="match status" value="1"/>
</dbReference>
<dbReference type="CDD" id="cd01392">
    <property type="entry name" value="HTH_LacI"/>
    <property type="match status" value="1"/>
</dbReference>
<dbReference type="PANTHER" id="PTHR30146:SF109">
    <property type="entry name" value="HTH-TYPE TRANSCRIPTIONAL REGULATOR GALS"/>
    <property type="match status" value="1"/>
</dbReference>
<sequence length="340" mass="38004">MKKLSIDQVAELAYVSRSVVSRVLNNHKNVSDEARERVMKVVEEHNYQPSSVARGLATNKNYEIGIVAPRRCDETLGNGFWSLLHLGIFEECIDNGYFVTLSPISTDKGSDINENILDDKRLDGYILLTQEVTDFVINKLKEQDVPMVVVGHDEQNHEITSIDVNNFAGVKKSTNHLIDLGHKRIGAIMASPNMKESVDRINGYKEALNEANLPISEEYIAVDDYSQRHGYNTMKKWIKNGLDITGVVCMSDTLAMGALLALHEEDISVPEKFSVVGFDDLPIAQYTIPPLTTVQQPIYEKGKRAANLLVNQIENKDADIVHENLEAELVVRQSSDIAPQ</sequence>
<dbReference type="Pfam" id="PF00356">
    <property type="entry name" value="LacI"/>
    <property type="match status" value="1"/>
</dbReference>
<comment type="caution">
    <text evidence="6">The sequence shown here is derived from an EMBL/GenBank/DDBJ whole genome shotgun (WGS) entry which is preliminary data.</text>
</comment>
<dbReference type="Gene3D" id="3.40.50.2300">
    <property type="match status" value="2"/>
</dbReference>
<dbReference type="GO" id="GO:0000976">
    <property type="term" value="F:transcription cis-regulatory region binding"/>
    <property type="evidence" value="ECO:0007669"/>
    <property type="project" value="TreeGrafter"/>
</dbReference>
<protein>
    <submittedName>
        <fullName evidence="6">LacI family transcriptional regulator</fullName>
    </submittedName>
</protein>
<proteinExistence type="predicted"/>
<keyword evidence="7" id="KW-1185">Reference proteome</keyword>
<dbReference type="GO" id="GO:0003700">
    <property type="term" value="F:DNA-binding transcription factor activity"/>
    <property type="evidence" value="ECO:0007669"/>
    <property type="project" value="TreeGrafter"/>
</dbReference>
<dbReference type="EMBL" id="JAALLS010000009">
    <property type="protein sequence ID" value="NGP88361.1"/>
    <property type="molecule type" value="Genomic_DNA"/>
</dbReference>
<dbReference type="PANTHER" id="PTHR30146">
    <property type="entry name" value="LACI-RELATED TRANSCRIPTIONAL REPRESSOR"/>
    <property type="match status" value="1"/>
</dbReference>
<dbReference type="Gene3D" id="1.10.260.40">
    <property type="entry name" value="lambda repressor-like DNA-binding domains"/>
    <property type="match status" value="1"/>
</dbReference>
<feature type="domain" description="HTH cro/C1-type" evidence="5">
    <location>
        <begin position="2"/>
        <end position="31"/>
    </location>
</feature>
<evidence type="ECO:0000256" key="1">
    <source>
        <dbReference type="ARBA" id="ARBA00023015"/>
    </source>
</evidence>
<reference evidence="6 7" key="1">
    <citation type="submission" date="2020-02" db="EMBL/GenBank/DDBJ databases">
        <title>Aliifodinibius halophilus 2W32, complete genome.</title>
        <authorList>
            <person name="Li Y."/>
            <person name="Wu S."/>
        </authorList>
    </citation>
    <scope>NUCLEOTIDE SEQUENCE [LARGE SCALE GENOMIC DNA]</scope>
    <source>
        <strain evidence="6 7">2W32</strain>
    </source>
</reference>
<dbReference type="Pfam" id="PF13377">
    <property type="entry name" value="Peripla_BP_3"/>
    <property type="match status" value="1"/>
</dbReference>
<dbReference type="SUPFAM" id="SSF47413">
    <property type="entry name" value="lambda repressor-like DNA-binding domains"/>
    <property type="match status" value="1"/>
</dbReference>
<evidence type="ECO:0000256" key="2">
    <source>
        <dbReference type="ARBA" id="ARBA00023125"/>
    </source>
</evidence>
<dbReference type="SMART" id="SM00354">
    <property type="entry name" value="HTH_LACI"/>
    <property type="match status" value="1"/>
</dbReference>
<gene>
    <name evidence="6" type="ORF">G3569_08330</name>
</gene>
<evidence type="ECO:0000256" key="3">
    <source>
        <dbReference type="ARBA" id="ARBA00023163"/>
    </source>
</evidence>